<reference evidence="1" key="1">
    <citation type="submission" date="2021-06" db="EMBL/GenBank/DDBJ databases">
        <authorList>
            <person name="Kallberg Y."/>
            <person name="Tangrot J."/>
            <person name="Rosling A."/>
        </authorList>
    </citation>
    <scope>NUCLEOTIDE SEQUENCE</scope>
    <source>
        <strain evidence="1">28 12/20/2015</strain>
    </source>
</reference>
<name>A0ACA9PVJ8_9GLOM</name>
<gene>
    <name evidence="1" type="ORF">SPELUC_LOCUS12773</name>
</gene>
<feature type="non-terminal residue" evidence="1">
    <location>
        <position position="1"/>
    </location>
</feature>
<feature type="non-terminal residue" evidence="1">
    <location>
        <position position="45"/>
    </location>
</feature>
<organism evidence="1 2">
    <name type="scientific">Cetraspora pellucida</name>
    <dbReference type="NCBI Taxonomy" id="1433469"/>
    <lineage>
        <taxon>Eukaryota</taxon>
        <taxon>Fungi</taxon>
        <taxon>Fungi incertae sedis</taxon>
        <taxon>Mucoromycota</taxon>
        <taxon>Glomeromycotina</taxon>
        <taxon>Glomeromycetes</taxon>
        <taxon>Diversisporales</taxon>
        <taxon>Gigasporaceae</taxon>
        <taxon>Cetraspora</taxon>
    </lineage>
</organism>
<keyword evidence="2" id="KW-1185">Reference proteome</keyword>
<comment type="caution">
    <text evidence="1">The sequence shown here is derived from an EMBL/GenBank/DDBJ whole genome shotgun (WGS) entry which is preliminary data.</text>
</comment>
<evidence type="ECO:0000313" key="1">
    <source>
        <dbReference type="EMBL" id="CAG8726192.1"/>
    </source>
</evidence>
<evidence type="ECO:0000313" key="2">
    <source>
        <dbReference type="Proteomes" id="UP000789366"/>
    </source>
</evidence>
<dbReference type="Proteomes" id="UP000789366">
    <property type="component" value="Unassembled WGS sequence"/>
</dbReference>
<protein>
    <submittedName>
        <fullName evidence="1">10284_t:CDS:1</fullName>
    </submittedName>
</protein>
<sequence length="45" mass="5497">AVFIQEIEKTDCFINIYIDNQLFKHIESVNSNTTWKQTRFLKQYE</sequence>
<dbReference type="EMBL" id="CAJVPW010031314">
    <property type="protein sequence ID" value="CAG8726192.1"/>
    <property type="molecule type" value="Genomic_DNA"/>
</dbReference>
<accession>A0ACA9PVJ8</accession>
<proteinExistence type="predicted"/>